<accession>A0AAV7LIR0</accession>
<comment type="caution">
    <text evidence="1">The sequence shown here is derived from an EMBL/GenBank/DDBJ whole genome shotgun (WGS) entry which is preliminary data.</text>
</comment>
<sequence>MRDLFHSIGEWWKWVKDKLRSFFQDASRAAAQEKKSEFRRLEIPGISKTPGLEYKEGLNMPFTMEELHLVATTSKRGKAARSDGLPVELYVELWDLIGLDLLDL</sequence>
<evidence type="ECO:0000313" key="1">
    <source>
        <dbReference type="EMBL" id="KAJ1090374.1"/>
    </source>
</evidence>
<reference evidence="1" key="1">
    <citation type="journal article" date="2022" name="bioRxiv">
        <title>Sequencing and chromosome-scale assembly of the giantPleurodeles waltlgenome.</title>
        <authorList>
            <person name="Brown T."/>
            <person name="Elewa A."/>
            <person name="Iarovenko S."/>
            <person name="Subramanian E."/>
            <person name="Araus A.J."/>
            <person name="Petzold A."/>
            <person name="Susuki M."/>
            <person name="Suzuki K.-i.T."/>
            <person name="Hayashi T."/>
            <person name="Toyoda A."/>
            <person name="Oliveira C."/>
            <person name="Osipova E."/>
            <person name="Leigh N.D."/>
            <person name="Simon A."/>
            <person name="Yun M.H."/>
        </authorList>
    </citation>
    <scope>NUCLEOTIDE SEQUENCE</scope>
    <source>
        <strain evidence="1">20211129_DDA</strain>
        <tissue evidence="1">Liver</tissue>
    </source>
</reference>
<keyword evidence="2" id="KW-1185">Reference proteome</keyword>
<proteinExistence type="predicted"/>
<dbReference type="EMBL" id="JANPWB010000015">
    <property type="protein sequence ID" value="KAJ1090374.1"/>
    <property type="molecule type" value="Genomic_DNA"/>
</dbReference>
<dbReference type="Proteomes" id="UP001066276">
    <property type="component" value="Chromosome 11"/>
</dbReference>
<gene>
    <name evidence="1" type="ORF">NDU88_003507</name>
</gene>
<protein>
    <submittedName>
        <fullName evidence="1">Uncharacterized protein</fullName>
    </submittedName>
</protein>
<evidence type="ECO:0000313" key="2">
    <source>
        <dbReference type="Proteomes" id="UP001066276"/>
    </source>
</evidence>
<organism evidence="1 2">
    <name type="scientific">Pleurodeles waltl</name>
    <name type="common">Iberian ribbed newt</name>
    <dbReference type="NCBI Taxonomy" id="8319"/>
    <lineage>
        <taxon>Eukaryota</taxon>
        <taxon>Metazoa</taxon>
        <taxon>Chordata</taxon>
        <taxon>Craniata</taxon>
        <taxon>Vertebrata</taxon>
        <taxon>Euteleostomi</taxon>
        <taxon>Amphibia</taxon>
        <taxon>Batrachia</taxon>
        <taxon>Caudata</taxon>
        <taxon>Salamandroidea</taxon>
        <taxon>Salamandridae</taxon>
        <taxon>Pleurodelinae</taxon>
        <taxon>Pleurodeles</taxon>
    </lineage>
</organism>
<name>A0AAV7LIR0_PLEWA</name>
<dbReference type="AlphaFoldDB" id="A0AAV7LIR0"/>